<feature type="transmembrane region" description="Helical" evidence="6">
    <location>
        <begin position="243"/>
        <end position="259"/>
    </location>
</feature>
<evidence type="ECO:0000256" key="4">
    <source>
        <dbReference type="ARBA" id="ARBA00022989"/>
    </source>
</evidence>
<dbReference type="PANTHER" id="PTHR22911">
    <property type="entry name" value="ACYL-MALONYL CONDENSING ENZYME-RELATED"/>
    <property type="match status" value="1"/>
</dbReference>
<feature type="transmembrane region" description="Helical" evidence="6">
    <location>
        <begin position="147"/>
        <end position="168"/>
    </location>
</feature>
<feature type="domain" description="EamA" evidence="7">
    <location>
        <begin position="149"/>
        <end position="280"/>
    </location>
</feature>
<sequence>MMRSNTLTAALWMTGAITCFSLMAVGGRAVSSTLDTFETMLFRSLTGIVIVLTVGYATGTLGQVSRRHLGLHFGRNLAHFTGQNLWFFAITVIPLAQVFALEFTIPIWVLLLSPLLLGERLTKVGALAAMIGFAGILVVARPNPSSLNAGIVAAALCAVCFALTAIATRRLTRSESTMCILFYLTVMQAVFGLIAAGYDGDIALPDSQTAPWIVMIGFAGLVAHFCLTTALSIAPASVVMPMDFVRLPVIAIVGMLFYAEPLDPLVFVGAVLIFAGNWLNITRGQSPAAPAPQH</sequence>
<evidence type="ECO:0000256" key="3">
    <source>
        <dbReference type="ARBA" id="ARBA00022692"/>
    </source>
</evidence>
<accession>A0A238LCE3</accession>
<dbReference type="RefSeq" id="WP_245820471.1">
    <property type="nucleotide sequence ID" value="NZ_FXZK01000002.1"/>
</dbReference>
<feature type="transmembrane region" description="Helical" evidence="6">
    <location>
        <begin position="124"/>
        <end position="141"/>
    </location>
</feature>
<protein>
    <submittedName>
        <fullName evidence="8">Riboflavin transporter</fullName>
    </submittedName>
</protein>
<keyword evidence="9" id="KW-1185">Reference proteome</keyword>
<comment type="similarity">
    <text evidence="2">Belongs to the drug/metabolite transporter (DMT) superfamily. 10 TMS drug/metabolite exporter (DME) (TC 2.A.7.3) family.</text>
</comment>
<evidence type="ECO:0000256" key="5">
    <source>
        <dbReference type="ARBA" id="ARBA00023136"/>
    </source>
</evidence>
<dbReference type="Gene3D" id="1.10.3730.20">
    <property type="match status" value="1"/>
</dbReference>
<evidence type="ECO:0000259" key="7">
    <source>
        <dbReference type="Pfam" id="PF00892"/>
    </source>
</evidence>
<evidence type="ECO:0000313" key="9">
    <source>
        <dbReference type="Proteomes" id="UP000201613"/>
    </source>
</evidence>
<dbReference type="AlphaFoldDB" id="A0A238LCE3"/>
<comment type="subcellular location">
    <subcellularLocation>
        <location evidence="1">Membrane</location>
        <topology evidence="1">Multi-pass membrane protein</topology>
    </subcellularLocation>
</comment>
<evidence type="ECO:0000313" key="8">
    <source>
        <dbReference type="EMBL" id="SMY07359.1"/>
    </source>
</evidence>
<dbReference type="InterPro" id="IPR037185">
    <property type="entry name" value="EmrE-like"/>
</dbReference>
<dbReference type="PANTHER" id="PTHR22911:SF6">
    <property type="entry name" value="SOLUTE CARRIER FAMILY 35 MEMBER G1"/>
    <property type="match status" value="1"/>
</dbReference>
<name>A0A238LCE3_9RHOB</name>
<feature type="transmembrane region" description="Helical" evidence="6">
    <location>
        <begin position="210"/>
        <end position="231"/>
    </location>
</feature>
<organism evidence="8 9">
    <name type="scientific">Flavimaricola marinus</name>
    <dbReference type="NCBI Taxonomy" id="1819565"/>
    <lineage>
        <taxon>Bacteria</taxon>
        <taxon>Pseudomonadati</taxon>
        <taxon>Pseudomonadota</taxon>
        <taxon>Alphaproteobacteria</taxon>
        <taxon>Rhodobacterales</taxon>
        <taxon>Paracoccaceae</taxon>
        <taxon>Flavimaricola</taxon>
    </lineage>
</organism>
<feature type="transmembrane region" description="Helical" evidence="6">
    <location>
        <begin position="85"/>
        <end position="112"/>
    </location>
</feature>
<reference evidence="8 9" key="1">
    <citation type="submission" date="2017-05" db="EMBL/GenBank/DDBJ databases">
        <authorList>
            <person name="Song R."/>
            <person name="Chenine A.L."/>
            <person name="Ruprecht R.M."/>
        </authorList>
    </citation>
    <scope>NUCLEOTIDE SEQUENCE [LARGE SCALE GENOMIC DNA]</scope>
    <source>
        <strain evidence="8 9">CECT 8899</strain>
    </source>
</reference>
<gene>
    <name evidence="8" type="primary">ribN_1</name>
    <name evidence="8" type="ORF">LOM8899_01494</name>
</gene>
<feature type="domain" description="EamA" evidence="7">
    <location>
        <begin position="8"/>
        <end position="140"/>
    </location>
</feature>
<keyword evidence="4 6" id="KW-1133">Transmembrane helix</keyword>
<dbReference type="EMBL" id="FXZK01000002">
    <property type="protein sequence ID" value="SMY07359.1"/>
    <property type="molecule type" value="Genomic_DNA"/>
</dbReference>
<evidence type="ECO:0000256" key="2">
    <source>
        <dbReference type="ARBA" id="ARBA00009853"/>
    </source>
</evidence>
<feature type="transmembrane region" description="Helical" evidence="6">
    <location>
        <begin position="180"/>
        <end position="198"/>
    </location>
</feature>
<dbReference type="SUPFAM" id="SSF103481">
    <property type="entry name" value="Multidrug resistance efflux transporter EmrE"/>
    <property type="match status" value="2"/>
</dbReference>
<proteinExistence type="inferred from homology"/>
<dbReference type="GO" id="GO:0016020">
    <property type="term" value="C:membrane"/>
    <property type="evidence" value="ECO:0007669"/>
    <property type="project" value="UniProtKB-SubCell"/>
</dbReference>
<dbReference type="InterPro" id="IPR000620">
    <property type="entry name" value="EamA_dom"/>
</dbReference>
<evidence type="ECO:0000256" key="6">
    <source>
        <dbReference type="SAM" id="Phobius"/>
    </source>
</evidence>
<feature type="transmembrane region" description="Helical" evidence="6">
    <location>
        <begin position="6"/>
        <end position="25"/>
    </location>
</feature>
<dbReference type="Pfam" id="PF00892">
    <property type="entry name" value="EamA"/>
    <property type="match status" value="2"/>
</dbReference>
<keyword evidence="3 6" id="KW-0812">Transmembrane</keyword>
<evidence type="ECO:0000256" key="1">
    <source>
        <dbReference type="ARBA" id="ARBA00004141"/>
    </source>
</evidence>
<feature type="transmembrane region" description="Helical" evidence="6">
    <location>
        <begin position="265"/>
        <end position="281"/>
    </location>
</feature>
<dbReference type="Proteomes" id="UP000201613">
    <property type="component" value="Unassembled WGS sequence"/>
</dbReference>
<feature type="transmembrane region" description="Helical" evidence="6">
    <location>
        <begin position="45"/>
        <end position="65"/>
    </location>
</feature>
<keyword evidence="5 6" id="KW-0472">Membrane</keyword>